<dbReference type="Gene3D" id="3.40.50.720">
    <property type="entry name" value="NAD(P)-binding Rossmann-like Domain"/>
    <property type="match status" value="1"/>
</dbReference>
<evidence type="ECO:0000256" key="1">
    <source>
        <dbReference type="ARBA" id="ARBA00009353"/>
    </source>
</evidence>
<feature type="domain" description="NAD-dependent epimerase/dehydratase" evidence="2">
    <location>
        <begin position="6"/>
        <end position="216"/>
    </location>
</feature>
<dbReference type="InterPro" id="IPR036291">
    <property type="entry name" value="NAD(P)-bd_dom_sf"/>
</dbReference>
<evidence type="ECO:0000313" key="5">
    <source>
        <dbReference type="Proteomes" id="UP000321234"/>
    </source>
</evidence>
<dbReference type="SUPFAM" id="SSF51735">
    <property type="entry name" value="NAD(P)-binding Rossmann-fold domains"/>
    <property type="match status" value="1"/>
</dbReference>
<name>A0A5C8Z680_9ACTN</name>
<comment type="caution">
    <text evidence="4">The sequence shown here is derived from an EMBL/GenBank/DDBJ whole genome shotgun (WGS) entry which is preliminary data.</text>
</comment>
<evidence type="ECO:0000259" key="2">
    <source>
        <dbReference type="Pfam" id="PF01370"/>
    </source>
</evidence>
<dbReference type="Pfam" id="PF01370">
    <property type="entry name" value="Epimerase"/>
    <property type="match status" value="1"/>
</dbReference>
<reference evidence="4 5" key="1">
    <citation type="submission" date="2019-07" db="EMBL/GenBank/DDBJ databases">
        <title>Quadrisphaera sp. strain DD2A genome sequencing and assembly.</title>
        <authorList>
            <person name="Kim I."/>
        </authorList>
    </citation>
    <scope>NUCLEOTIDE SEQUENCE [LARGE SCALE GENOMIC DNA]</scope>
    <source>
        <strain evidence="4 5">DD2A</strain>
    </source>
</reference>
<proteinExistence type="inferred from homology"/>
<dbReference type="PANTHER" id="PTHR11092:SF0">
    <property type="entry name" value="EPIMERASE FAMILY PROTEIN SDR39U1"/>
    <property type="match status" value="1"/>
</dbReference>
<dbReference type="InterPro" id="IPR013549">
    <property type="entry name" value="DUF1731"/>
</dbReference>
<keyword evidence="5" id="KW-1185">Reference proteome</keyword>
<feature type="domain" description="DUF1731" evidence="3">
    <location>
        <begin position="247"/>
        <end position="292"/>
    </location>
</feature>
<comment type="similarity">
    <text evidence="1">Belongs to the NAD(P)-dependent epimerase/dehydratase family. SDR39U1 subfamily.</text>
</comment>
<accession>A0A5C8Z680</accession>
<dbReference type="PANTHER" id="PTHR11092">
    <property type="entry name" value="SUGAR NUCLEOTIDE EPIMERASE RELATED"/>
    <property type="match status" value="1"/>
</dbReference>
<protein>
    <submittedName>
        <fullName evidence="4">TIGR01777 family protein</fullName>
    </submittedName>
</protein>
<evidence type="ECO:0000313" key="4">
    <source>
        <dbReference type="EMBL" id="TXR52783.1"/>
    </source>
</evidence>
<evidence type="ECO:0000259" key="3">
    <source>
        <dbReference type="Pfam" id="PF08338"/>
    </source>
</evidence>
<dbReference type="InterPro" id="IPR010099">
    <property type="entry name" value="SDR39U1"/>
</dbReference>
<dbReference type="InterPro" id="IPR001509">
    <property type="entry name" value="Epimerase_deHydtase"/>
</dbReference>
<dbReference type="Proteomes" id="UP000321234">
    <property type="component" value="Unassembled WGS sequence"/>
</dbReference>
<dbReference type="NCBIfam" id="TIGR01777">
    <property type="entry name" value="yfcH"/>
    <property type="match status" value="1"/>
</dbReference>
<dbReference type="OrthoDB" id="9801773at2"/>
<sequence>MRIVAAGASGMIGQPLVRWWRGAGHDVVTLVRRAPTAPGEVQWDPASGRLDPALLGRVDAAVNLAGAGVGDHRWTESYRRTVVESRTSSTATLARALAALDEPPQVLLQGSAIGYYGDRGDEPLDESSSAGEEFLARCCVAWEAAAAPARAAGIRTVSLRTGLVMASSGGAFGQVLPLVRLGLGGPLGSGRDWWSWISLEDELRAIDHLLHAEVSGPVNLVAPDPRPSGQIIKEFAAALHRPAVLPVPAAALRAALGGFAEEVLASRRLAPKALLESGFRFSHPDLASAVRWTLAH</sequence>
<organism evidence="4 5">
    <name type="scientific">Quadrisphaera setariae</name>
    <dbReference type="NCBI Taxonomy" id="2593304"/>
    <lineage>
        <taxon>Bacteria</taxon>
        <taxon>Bacillati</taxon>
        <taxon>Actinomycetota</taxon>
        <taxon>Actinomycetes</taxon>
        <taxon>Kineosporiales</taxon>
        <taxon>Kineosporiaceae</taxon>
        <taxon>Quadrisphaera</taxon>
    </lineage>
</organism>
<gene>
    <name evidence="4" type="ORF">FMM08_18755</name>
</gene>
<dbReference type="Pfam" id="PF08338">
    <property type="entry name" value="DUF1731"/>
    <property type="match status" value="1"/>
</dbReference>
<dbReference type="RefSeq" id="WP_147927905.1">
    <property type="nucleotide sequence ID" value="NZ_VKAC01000012.1"/>
</dbReference>
<dbReference type="AlphaFoldDB" id="A0A5C8Z680"/>
<dbReference type="EMBL" id="VKAC01000012">
    <property type="protein sequence ID" value="TXR52783.1"/>
    <property type="molecule type" value="Genomic_DNA"/>
</dbReference>